<accession>E9D1P3</accession>
<evidence type="ECO:0000256" key="1">
    <source>
        <dbReference type="SAM" id="MobiDB-lite"/>
    </source>
</evidence>
<dbReference type="AlphaFoldDB" id="E9D1P3"/>
<feature type="signal peptide" evidence="2">
    <location>
        <begin position="1"/>
        <end position="29"/>
    </location>
</feature>
<dbReference type="HOGENOM" id="CLU_2589580_0_0_1"/>
<feature type="region of interest" description="Disordered" evidence="1">
    <location>
        <begin position="41"/>
        <end position="80"/>
    </location>
</feature>
<gene>
    <name evidence="3" type="ORF">CPSG_04101</name>
</gene>
<name>E9D1P3_COCPS</name>
<protein>
    <recommendedName>
        <fullName evidence="5">Secreted protein</fullName>
    </recommendedName>
</protein>
<sequence>MLLSHLSLFLAASWLSVLDSYFIIRRIRALPGFYFIVGKRKRKQEERIQRGDGMKSHWNSRSEHRVSDDMDGGCDANRSR</sequence>
<feature type="chain" id="PRO_5003237216" description="Secreted protein" evidence="2">
    <location>
        <begin position="30"/>
        <end position="80"/>
    </location>
</feature>
<reference evidence="4" key="2">
    <citation type="submission" date="2010-03" db="EMBL/GenBank/DDBJ databases">
        <title>The genome sequence of Coccidioides posadasii strain Silveira.</title>
        <authorList>
            <consortium name="The Broad Institute Genome Sequencing Center for Infectious Disease"/>
            <person name="Neafsey D."/>
            <person name="Orbach M."/>
            <person name="Henn M.R."/>
            <person name="Cole G.T."/>
            <person name="Galgiani J."/>
            <person name="Gardner M.J."/>
            <person name="Kirkland T.N."/>
            <person name="Taylor J.W."/>
            <person name="Young S.K."/>
            <person name="Zeng Q."/>
            <person name="Koehrsen M."/>
            <person name="Alvarado L."/>
            <person name="Berlin A."/>
            <person name="Borenstein D."/>
            <person name="Chapman S.B."/>
            <person name="Chen Z."/>
            <person name="Engels R."/>
            <person name="Freedman E."/>
            <person name="Gellesch M."/>
            <person name="Goldberg J."/>
            <person name="Griggs A."/>
            <person name="Gujja S."/>
            <person name="Heilman E."/>
            <person name="Heiman D."/>
            <person name="Howarth C."/>
            <person name="Jen D."/>
            <person name="Larson L."/>
            <person name="Mehta T."/>
            <person name="Neiman D."/>
            <person name="Park D."/>
            <person name="Pearson M."/>
            <person name="Richards J."/>
            <person name="Roberts A."/>
            <person name="Saif S."/>
            <person name="Shea T."/>
            <person name="Shenoy N."/>
            <person name="Sisk P."/>
            <person name="Stolte C."/>
            <person name="Sykes S."/>
            <person name="Walk T."/>
            <person name="White J."/>
            <person name="Yandava C."/>
            <person name="Haas B."/>
            <person name="Nusbaum C."/>
            <person name="Birren B."/>
        </authorList>
    </citation>
    <scope>NUCLEOTIDE SEQUENCE [LARGE SCALE GENOMIC DNA]</scope>
    <source>
        <strain evidence="4">RMSCC 757 / Silveira</strain>
    </source>
</reference>
<dbReference type="Proteomes" id="UP000002497">
    <property type="component" value="Unassembled WGS sequence"/>
</dbReference>
<organism evidence="4">
    <name type="scientific">Coccidioides posadasii (strain RMSCC 757 / Silveira)</name>
    <name type="common">Valley fever fungus</name>
    <dbReference type="NCBI Taxonomy" id="443226"/>
    <lineage>
        <taxon>Eukaryota</taxon>
        <taxon>Fungi</taxon>
        <taxon>Dikarya</taxon>
        <taxon>Ascomycota</taxon>
        <taxon>Pezizomycotina</taxon>
        <taxon>Eurotiomycetes</taxon>
        <taxon>Eurotiomycetidae</taxon>
        <taxon>Onygenales</taxon>
        <taxon>Onygenaceae</taxon>
        <taxon>Coccidioides</taxon>
    </lineage>
</organism>
<evidence type="ECO:0000313" key="4">
    <source>
        <dbReference type="Proteomes" id="UP000002497"/>
    </source>
</evidence>
<evidence type="ECO:0008006" key="5">
    <source>
        <dbReference type="Google" id="ProtNLM"/>
    </source>
</evidence>
<reference evidence="4" key="1">
    <citation type="journal article" date="2010" name="Genome Res.">
        <title>Population genomic sequencing of Coccidioides fungi reveals recent hybridization and transposon control.</title>
        <authorList>
            <person name="Neafsey D.E."/>
            <person name="Barker B.M."/>
            <person name="Sharpton T.J."/>
            <person name="Stajich J.E."/>
            <person name="Park D.J."/>
            <person name="Whiston E."/>
            <person name="Hung C.-Y."/>
            <person name="McMahan C."/>
            <person name="White J."/>
            <person name="Sykes S."/>
            <person name="Heiman D."/>
            <person name="Young S."/>
            <person name="Zeng Q."/>
            <person name="Abouelleil A."/>
            <person name="Aftuck L."/>
            <person name="Bessette D."/>
            <person name="Brown A."/>
            <person name="FitzGerald M."/>
            <person name="Lui A."/>
            <person name="Macdonald J.P."/>
            <person name="Priest M."/>
            <person name="Orbach M.J."/>
            <person name="Galgiani J.N."/>
            <person name="Kirkland T.N."/>
            <person name="Cole G.T."/>
            <person name="Birren B.W."/>
            <person name="Henn M.R."/>
            <person name="Taylor J.W."/>
            <person name="Rounsley S.D."/>
        </authorList>
    </citation>
    <scope>NUCLEOTIDE SEQUENCE [LARGE SCALE GENOMIC DNA]</scope>
    <source>
        <strain evidence="4">RMSCC 757 / Silveira</strain>
    </source>
</reference>
<keyword evidence="2" id="KW-0732">Signal</keyword>
<dbReference type="EMBL" id="GL636490">
    <property type="protein sequence ID" value="EFW19717.1"/>
    <property type="molecule type" value="Genomic_DNA"/>
</dbReference>
<evidence type="ECO:0000256" key="2">
    <source>
        <dbReference type="SAM" id="SignalP"/>
    </source>
</evidence>
<keyword evidence="4" id="KW-1185">Reference proteome</keyword>
<proteinExistence type="predicted"/>
<evidence type="ECO:0000313" key="3">
    <source>
        <dbReference type="EMBL" id="EFW19717.1"/>
    </source>
</evidence>
<dbReference type="VEuPathDB" id="FungiDB:CPSG_04101"/>
<feature type="compositionally biased region" description="Basic and acidic residues" evidence="1">
    <location>
        <begin position="43"/>
        <end position="68"/>
    </location>
</feature>